<evidence type="ECO:0000259" key="2">
    <source>
        <dbReference type="PROSITE" id="PS51144"/>
    </source>
</evidence>
<gene>
    <name evidence="3" type="ORF">g.14729</name>
    <name evidence="4" type="ORF">g.14732</name>
</gene>
<dbReference type="InterPro" id="IPR023561">
    <property type="entry name" value="Carbonic_anhydrase_a-class"/>
</dbReference>
<feature type="domain" description="Alpha-carbonic anhydrase" evidence="2">
    <location>
        <begin position="8"/>
        <end position="297"/>
    </location>
</feature>
<dbReference type="InterPro" id="IPR001148">
    <property type="entry name" value="CA_dom"/>
</dbReference>
<dbReference type="SMART" id="SM01057">
    <property type="entry name" value="Carb_anhydrase"/>
    <property type="match status" value="1"/>
</dbReference>
<protein>
    <recommendedName>
        <fullName evidence="2">Alpha-carbonic anhydrase domain-containing protein</fullName>
    </recommendedName>
</protein>
<dbReference type="PANTHER" id="PTHR18952:SF233">
    <property type="entry name" value="CARBONIC ANHYDRASE 14"/>
    <property type="match status" value="1"/>
</dbReference>
<dbReference type="AlphaFoldDB" id="A0A1B6C4J9"/>
<comment type="similarity">
    <text evidence="1">Belongs to the alpha-carbonic anhydrase family.</text>
</comment>
<dbReference type="GO" id="GO:0005737">
    <property type="term" value="C:cytoplasm"/>
    <property type="evidence" value="ECO:0007669"/>
    <property type="project" value="TreeGrafter"/>
</dbReference>
<dbReference type="SUPFAM" id="SSF51069">
    <property type="entry name" value="Carbonic anhydrase"/>
    <property type="match status" value="1"/>
</dbReference>
<accession>A0A1B6C4J9</accession>
<proteinExistence type="inferred from homology"/>
<dbReference type="InterPro" id="IPR036398">
    <property type="entry name" value="CA_dom_sf"/>
</dbReference>
<dbReference type="PANTHER" id="PTHR18952">
    <property type="entry name" value="CARBONIC ANHYDRASE"/>
    <property type="match status" value="1"/>
</dbReference>
<reference evidence="3" key="1">
    <citation type="submission" date="2015-12" db="EMBL/GenBank/DDBJ databases">
        <title>De novo transcriptome assembly of four potential Pierce s Disease insect vectors from Arizona vineyards.</title>
        <authorList>
            <person name="Tassone E.E."/>
        </authorList>
    </citation>
    <scope>NUCLEOTIDE SEQUENCE</scope>
</reference>
<dbReference type="PROSITE" id="PS51144">
    <property type="entry name" value="ALPHA_CA_2"/>
    <property type="match status" value="1"/>
</dbReference>
<dbReference type="EMBL" id="GEDC01028872">
    <property type="protein sequence ID" value="JAS08426.1"/>
    <property type="molecule type" value="Transcribed_RNA"/>
</dbReference>
<dbReference type="Gene3D" id="3.10.200.10">
    <property type="entry name" value="Alpha carbonic anhydrase"/>
    <property type="match status" value="1"/>
</dbReference>
<evidence type="ECO:0000313" key="3">
    <source>
        <dbReference type="EMBL" id="JAS08426.1"/>
    </source>
</evidence>
<organism evidence="3">
    <name type="scientific">Clastoptera arizonana</name>
    <name type="common">Arizona spittle bug</name>
    <dbReference type="NCBI Taxonomy" id="38151"/>
    <lineage>
        <taxon>Eukaryota</taxon>
        <taxon>Metazoa</taxon>
        <taxon>Ecdysozoa</taxon>
        <taxon>Arthropoda</taxon>
        <taxon>Hexapoda</taxon>
        <taxon>Insecta</taxon>
        <taxon>Pterygota</taxon>
        <taxon>Neoptera</taxon>
        <taxon>Paraneoptera</taxon>
        <taxon>Hemiptera</taxon>
        <taxon>Auchenorrhyncha</taxon>
        <taxon>Cercopoidea</taxon>
        <taxon>Clastopteridae</taxon>
        <taxon>Clastoptera</taxon>
    </lineage>
</organism>
<evidence type="ECO:0000256" key="1">
    <source>
        <dbReference type="ARBA" id="ARBA00010718"/>
    </source>
</evidence>
<sequence length="297" mass="34046">MANLINDSTIPVEDTINADYIISLSEIDGKSAAPIDLTMEAIKQIKLPKLVWQNMNSQPTKMKLTNSGHTVVLSGKWNCPRPHLSGGPLLNNYVFSQLHFHWGIDENEGSDHTIDGISYPMEMHVVFFKSTYLTQEAALKENDGVIILVYFFKLEFFRELKDNRNFKIVRNFQDPQPLESRSVFHANPSTDNSQILLPELQVPRQHSIVVNYNYNNILDWQSDVNTKELDIETSSLINQIIYVDKLISNELTDLEKELKNNILNLLKLLKNNDNNLLKKTEHFKSTLDKDSTQATKS</sequence>
<dbReference type="GO" id="GO:0008270">
    <property type="term" value="F:zinc ion binding"/>
    <property type="evidence" value="ECO:0007669"/>
    <property type="project" value="InterPro"/>
</dbReference>
<dbReference type="CDD" id="cd00326">
    <property type="entry name" value="alpha_CA"/>
    <property type="match status" value="1"/>
</dbReference>
<name>A0A1B6C4J9_9HEMI</name>
<dbReference type="GO" id="GO:0004089">
    <property type="term" value="F:carbonate dehydratase activity"/>
    <property type="evidence" value="ECO:0007669"/>
    <property type="project" value="InterPro"/>
</dbReference>
<dbReference type="Pfam" id="PF00194">
    <property type="entry name" value="Carb_anhydrase"/>
    <property type="match status" value="1"/>
</dbReference>
<dbReference type="EMBL" id="GEDC01026804">
    <property type="protein sequence ID" value="JAS10494.1"/>
    <property type="molecule type" value="Transcribed_RNA"/>
</dbReference>
<evidence type="ECO:0000313" key="4">
    <source>
        <dbReference type="EMBL" id="JAS10494.1"/>
    </source>
</evidence>